<proteinExistence type="predicted"/>
<accession>A0A8S5UA61</accession>
<evidence type="ECO:0000256" key="1">
    <source>
        <dbReference type="SAM" id="MobiDB-lite"/>
    </source>
</evidence>
<feature type="region of interest" description="Disordered" evidence="1">
    <location>
        <begin position="1"/>
        <end position="29"/>
    </location>
</feature>
<feature type="compositionally biased region" description="Basic and acidic residues" evidence="1">
    <location>
        <begin position="20"/>
        <end position="29"/>
    </location>
</feature>
<reference evidence="2" key="1">
    <citation type="journal article" date="2021" name="Proc. Natl. Acad. Sci. U.S.A.">
        <title>A Catalog of Tens of Thousands of Viruses from Human Metagenomes Reveals Hidden Associations with Chronic Diseases.</title>
        <authorList>
            <person name="Tisza M.J."/>
            <person name="Buck C.B."/>
        </authorList>
    </citation>
    <scope>NUCLEOTIDE SEQUENCE</scope>
    <source>
        <strain evidence="2">Ctij073</strain>
    </source>
</reference>
<evidence type="ECO:0000313" key="2">
    <source>
        <dbReference type="EMBL" id="DAF91282.1"/>
    </source>
</evidence>
<dbReference type="EMBL" id="BK016048">
    <property type="protein sequence ID" value="DAF91282.1"/>
    <property type="molecule type" value="Genomic_DNA"/>
</dbReference>
<protein>
    <submittedName>
        <fullName evidence="2">Uncharacterized protein</fullName>
    </submittedName>
</protein>
<organism evidence="2">
    <name type="scientific">Siphoviridae sp. ctij073</name>
    <dbReference type="NCBI Taxonomy" id="2825625"/>
    <lineage>
        <taxon>Viruses</taxon>
        <taxon>Duplodnaviria</taxon>
        <taxon>Heunggongvirae</taxon>
        <taxon>Uroviricota</taxon>
        <taxon>Caudoviricetes</taxon>
    </lineage>
</organism>
<name>A0A8S5UA61_9CAUD</name>
<sequence>MLRRHSRGDSKRNRCPSRARRIEVFGPER</sequence>